<dbReference type="Pfam" id="PF13489">
    <property type="entry name" value="Methyltransf_23"/>
    <property type="match status" value="1"/>
</dbReference>
<comment type="caution">
    <text evidence="1">The sequence shown here is derived from an EMBL/GenBank/DDBJ whole genome shotgun (WGS) entry which is preliminary data.</text>
</comment>
<sequence length="266" mass="29051">MGFRDLLDTFATIYAGLKYGLPAVFRAVVASPALLLDPAALSRVSMAGIWVFFGPGGDGGRRAEKTQLITPNARGVVLDLGAGHGHTVNYLDRNLVTKYIALEPNTLMHSYIRAMAAAAGYTESDGTLLILSCGAEDTPSILSSLNGKPVDTVVSVLTFCTIPFPQQTIRSIVLDLLASNGGELLFFEHVQHGRDQPNAAWWQGALTPLWKRVFDGCCLNRPTHTWVKDVVGDDGQTPWRQGEMWGVGNESESDLFWIRMGRFVKK</sequence>
<dbReference type="PANTHER" id="PTHR45036:SF1">
    <property type="entry name" value="METHYLTRANSFERASE LIKE 7A"/>
    <property type="match status" value="1"/>
</dbReference>
<name>A0AAW0E0F0_9AGAR</name>
<dbReference type="InterPro" id="IPR052356">
    <property type="entry name" value="Thiol_S-MT"/>
</dbReference>
<dbReference type="EMBL" id="JAWWNJ010000004">
    <property type="protein sequence ID" value="KAK7057671.1"/>
    <property type="molecule type" value="Genomic_DNA"/>
</dbReference>
<dbReference type="AlphaFoldDB" id="A0AAW0E0F0"/>
<evidence type="ECO:0000313" key="2">
    <source>
        <dbReference type="Proteomes" id="UP001362999"/>
    </source>
</evidence>
<accession>A0AAW0E0F0</accession>
<keyword evidence="2" id="KW-1185">Reference proteome</keyword>
<dbReference type="Gene3D" id="3.40.50.150">
    <property type="entry name" value="Vaccinia Virus protein VP39"/>
    <property type="match status" value="1"/>
</dbReference>
<dbReference type="InterPro" id="IPR029063">
    <property type="entry name" value="SAM-dependent_MTases_sf"/>
</dbReference>
<reference evidence="1 2" key="1">
    <citation type="journal article" date="2024" name="J Genomics">
        <title>Draft genome sequencing and assembly of Favolaschia claudopus CIRM-BRFM 2984 isolated from oak limbs.</title>
        <authorList>
            <person name="Navarro D."/>
            <person name="Drula E."/>
            <person name="Chaduli D."/>
            <person name="Cazenave R."/>
            <person name="Ahrendt S."/>
            <person name="Wang J."/>
            <person name="Lipzen A."/>
            <person name="Daum C."/>
            <person name="Barry K."/>
            <person name="Grigoriev I.V."/>
            <person name="Favel A."/>
            <person name="Rosso M.N."/>
            <person name="Martin F."/>
        </authorList>
    </citation>
    <scope>NUCLEOTIDE SEQUENCE [LARGE SCALE GENOMIC DNA]</scope>
    <source>
        <strain evidence="1 2">CIRM-BRFM 2984</strain>
    </source>
</reference>
<protein>
    <submittedName>
        <fullName evidence="1">Uncharacterized protein</fullName>
    </submittedName>
</protein>
<dbReference type="CDD" id="cd02440">
    <property type="entry name" value="AdoMet_MTases"/>
    <property type="match status" value="1"/>
</dbReference>
<dbReference type="SUPFAM" id="SSF53335">
    <property type="entry name" value="S-adenosyl-L-methionine-dependent methyltransferases"/>
    <property type="match status" value="1"/>
</dbReference>
<dbReference type="PANTHER" id="PTHR45036">
    <property type="entry name" value="METHYLTRANSFERASE LIKE 7B"/>
    <property type="match status" value="1"/>
</dbReference>
<gene>
    <name evidence="1" type="ORF">R3P38DRAFT_2842390</name>
</gene>
<organism evidence="1 2">
    <name type="scientific">Favolaschia claudopus</name>
    <dbReference type="NCBI Taxonomy" id="2862362"/>
    <lineage>
        <taxon>Eukaryota</taxon>
        <taxon>Fungi</taxon>
        <taxon>Dikarya</taxon>
        <taxon>Basidiomycota</taxon>
        <taxon>Agaricomycotina</taxon>
        <taxon>Agaricomycetes</taxon>
        <taxon>Agaricomycetidae</taxon>
        <taxon>Agaricales</taxon>
        <taxon>Marasmiineae</taxon>
        <taxon>Mycenaceae</taxon>
        <taxon>Favolaschia</taxon>
    </lineage>
</organism>
<dbReference type="Proteomes" id="UP001362999">
    <property type="component" value="Unassembled WGS sequence"/>
</dbReference>
<proteinExistence type="predicted"/>
<evidence type="ECO:0000313" key="1">
    <source>
        <dbReference type="EMBL" id="KAK7057671.1"/>
    </source>
</evidence>